<protein>
    <submittedName>
        <fullName evidence="1">Uncharacterized protein</fullName>
    </submittedName>
</protein>
<evidence type="ECO:0000313" key="2">
    <source>
        <dbReference type="Proteomes" id="UP000289738"/>
    </source>
</evidence>
<proteinExistence type="predicted"/>
<accession>A0A445AN12</accession>
<dbReference type="AlphaFoldDB" id="A0A445AN12"/>
<keyword evidence="2" id="KW-1185">Reference proteome</keyword>
<organism evidence="1 2">
    <name type="scientific">Arachis hypogaea</name>
    <name type="common">Peanut</name>
    <dbReference type="NCBI Taxonomy" id="3818"/>
    <lineage>
        <taxon>Eukaryota</taxon>
        <taxon>Viridiplantae</taxon>
        <taxon>Streptophyta</taxon>
        <taxon>Embryophyta</taxon>
        <taxon>Tracheophyta</taxon>
        <taxon>Spermatophyta</taxon>
        <taxon>Magnoliopsida</taxon>
        <taxon>eudicotyledons</taxon>
        <taxon>Gunneridae</taxon>
        <taxon>Pentapetalae</taxon>
        <taxon>rosids</taxon>
        <taxon>fabids</taxon>
        <taxon>Fabales</taxon>
        <taxon>Fabaceae</taxon>
        <taxon>Papilionoideae</taxon>
        <taxon>50 kb inversion clade</taxon>
        <taxon>dalbergioids sensu lato</taxon>
        <taxon>Dalbergieae</taxon>
        <taxon>Pterocarpus clade</taxon>
        <taxon>Arachis</taxon>
    </lineage>
</organism>
<dbReference type="EMBL" id="SDMP01000011">
    <property type="protein sequence ID" value="RYR27740.1"/>
    <property type="molecule type" value="Genomic_DNA"/>
</dbReference>
<reference evidence="1 2" key="1">
    <citation type="submission" date="2019-01" db="EMBL/GenBank/DDBJ databases">
        <title>Sequencing of cultivated peanut Arachis hypogaea provides insights into genome evolution and oil improvement.</title>
        <authorList>
            <person name="Chen X."/>
        </authorList>
    </citation>
    <scope>NUCLEOTIDE SEQUENCE [LARGE SCALE GENOMIC DNA]</scope>
    <source>
        <strain evidence="2">cv. Fuhuasheng</strain>
        <tissue evidence="1">Leaves</tissue>
    </source>
</reference>
<name>A0A445AN12_ARAHY</name>
<sequence length="82" mass="9504">MEHGGVAERWCAVGSPSIATERFGLTGFRRFSTGLIEYMPMQKFLEDRACYQDSVQDLDMEDIDFDKMNLDAQEDDDDIEDW</sequence>
<evidence type="ECO:0000313" key="1">
    <source>
        <dbReference type="EMBL" id="RYR27740.1"/>
    </source>
</evidence>
<comment type="caution">
    <text evidence="1">The sequence shown here is derived from an EMBL/GenBank/DDBJ whole genome shotgun (WGS) entry which is preliminary data.</text>
</comment>
<gene>
    <name evidence="1" type="ORF">Ahy_B01g051777</name>
</gene>
<dbReference type="Proteomes" id="UP000289738">
    <property type="component" value="Chromosome B01"/>
</dbReference>